<evidence type="ECO:0000313" key="3">
    <source>
        <dbReference type="EMBL" id="SPQ98999.1"/>
    </source>
</evidence>
<dbReference type="EMBL" id="OVEO01000011">
    <property type="protein sequence ID" value="SPQ98999.1"/>
    <property type="molecule type" value="Genomic_DNA"/>
</dbReference>
<feature type="transmembrane region" description="Helical" evidence="1">
    <location>
        <begin position="233"/>
        <end position="255"/>
    </location>
</feature>
<keyword evidence="1" id="KW-0812">Transmembrane</keyword>
<geneLocation type="mitochondrion" evidence="3"/>
<keyword evidence="3" id="KW-0496">Mitochondrion</keyword>
<name>A0A0G4J471_PLABS</name>
<gene>
    <name evidence="2" type="ORF">PBRA_008954</name>
    <name evidence="3" type="ORF">PLBR_LOCUS6214</name>
</gene>
<feature type="transmembrane region" description="Helical" evidence="1">
    <location>
        <begin position="327"/>
        <end position="347"/>
    </location>
</feature>
<proteinExistence type="predicted"/>
<dbReference type="Proteomes" id="UP000290189">
    <property type="component" value="Unassembled WGS sequence"/>
</dbReference>
<keyword evidence="1" id="KW-1133">Transmembrane helix</keyword>
<dbReference type="EMBL" id="CDSF01000125">
    <property type="protein sequence ID" value="CEP02370.1"/>
    <property type="molecule type" value="Genomic_DNA"/>
</dbReference>
<keyword evidence="4" id="KW-1185">Reference proteome</keyword>
<sequence length="539" mass="57793">MWSTAPCPGSWLTISSVCCMRRSGDRDGDQRVPLDQQQEIAGCRTITMAWPTTLTLATLLIMACDASLQVVSPADGALLVDVPYVTADSIHTGIQSGDEADLLVANLTLFVGDPCSDTVAGGLQRQAVVVRDSQYYLSCTLEALAAHMVDMGAGAVFLDCGGGIQGTSAYYASDNSPTAMLATRRLPIMVLSLSTNEIDLMVAALADHPQARVRVQIDTNVWVAAFASPVYQLFVRVIPATIYLIAAALAVIYMVQRLRFVHADFLAKTIKRRRSLKAACRYIVVHGLRIPDASLLLEFVSCTLNGVVIAVGGVCSTSNLPGGLVNFFLPQLAGASIAGDVLAAIVWQRMRNPSPSGANNWPMRRIATVSVMILLPIAIDTIVSLTFAVPGTGRALGRWMADNIAAIAGALFCLLQLVIGIHFLSQSTRFILETRSRRASLRGRGGLDASMDVMIARLARWTALLGVCQLVFVAITPIAVLPSFKTPPVWTAYWAVVGTSKAMSALCCVNMFKQRRKSHKVVQTDISKKPSLVPSAPST</sequence>
<reference evidence="2 4" key="1">
    <citation type="submission" date="2015-02" db="EMBL/GenBank/DDBJ databases">
        <authorList>
            <person name="Chooi Y.-H."/>
        </authorList>
    </citation>
    <scope>NUCLEOTIDE SEQUENCE [LARGE SCALE GENOMIC DNA]</scope>
    <source>
        <strain evidence="2">E3</strain>
    </source>
</reference>
<evidence type="ECO:0000313" key="4">
    <source>
        <dbReference type="Proteomes" id="UP000039324"/>
    </source>
</evidence>
<feature type="transmembrane region" description="Helical" evidence="1">
    <location>
        <begin position="404"/>
        <end position="425"/>
    </location>
</feature>
<dbReference type="Proteomes" id="UP000039324">
    <property type="component" value="Unassembled WGS sequence"/>
</dbReference>
<feature type="transmembrane region" description="Helical" evidence="1">
    <location>
        <begin position="295"/>
        <end position="315"/>
    </location>
</feature>
<organism evidence="2 4">
    <name type="scientific">Plasmodiophora brassicae</name>
    <name type="common">Clubroot disease agent</name>
    <dbReference type="NCBI Taxonomy" id="37360"/>
    <lineage>
        <taxon>Eukaryota</taxon>
        <taxon>Sar</taxon>
        <taxon>Rhizaria</taxon>
        <taxon>Endomyxa</taxon>
        <taxon>Phytomyxea</taxon>
        <taxon>Plasmodiophorida</taxon>
        <taxon>Plasmodiophoridae</taxon>
        <taxon>Plasmodiophora</taxon>
    </lineage>
</organism>
<feature type="transmembrane region" description="Helical" evidence="1">
    <location>
        <begin position="461"/>
        <end position="480"/>
    </location>
</feature>
<evidence type="ECO:0000256" key="1">
    <source>
        <dbReference type="SAM" id="Phobius"/>
    </source>
</evidence>
<feature type="transmembrane region" description="Helical" evidence="1">
    <location>
        <begin position="367"/>
        <end position="389"/>
    </location>
</feature>
<dbReference type="AlphaFoldDB" id="A0A0G4J471"/>
<evidence type="ECO:0008006" key="6">
    <source>
        <dbReference type="Google" id="ProtNLM"/>
    </source>
</evidence>
<protein>
    <recommendedName>
        <fullName evidence="6">Transmembrane protein</fullName>
    </recommendedName>
</protein>
<feature type="transmembrane region" description="Helical" evidence="1">
    <location>
        <begin position="492"/>
        <end position="512"/>
    </location>
</feature>
<accession>A0A0G4J471</accession>
<evidence type="ECO:0000313" key="5">
    <source>
        <dbReference type="Proteomes" id="UP000290189"/>
    </source>
</evidence>
<keyword evidence="1" id="KW-0472">Membrane</keyword>
<reference evidence="3 5" key="2">
    <citation type="submission" date="2018-03" db="EMBL/GenBank/DDBJ databases">
        <authorList>
            <person name="Fogelqvist J."/>
        </authorList>
    </citation>
    <scope>NUCLEOTIDE SEQUENCE [LARGE SCALE GENOMIC DNA]</scope>
</reference>
<evidence type="ECO:0000313" key="2">
    <source>
        <dbReference type="EMBL" id="CEP02370.1"/>
    </source>
</evidence>